<protein>
    <recommendedName>
        <fullName evidence="8">Glycogen synthase</fullName>
        <ecNumber evidence="8">2.4.1.21</ecNumber>
    </recommendedName>
    <alternativeName>
        <fullName evidence="8">Starch [bacterial glycogen] synthase</fullName>
    </alternativeName>
</protein>
<dbReference type="Pfam" id="PF08323">
    <property type="entry name" value="Glyco_transf_5"/>
    <property type="match status" value="1"/>
</dbReference>
<sequence>MKILFISSEVAPFSKTGGLGDVAGALPAALAALGHDVKVVTPRYRGLRDAGKLTPTGQSLVARFPFGEESGPILSARLSDNLEVLFLENEGFYGNRDGLYGDAWGEFGDNARRFAYLSVGALQAAQRLRFVPDIIHANDWQTGLVPVALQRGFRSTPLAGAKSVFTIHNLAYQGHFPKGAMDDLGLPWDVFTAEGGLEFYDAVNFLKGGLVFSDALTTVSPTYAREIQQPEQGYGLDGLLRRRAHRLHGILNGIDAEEWNPRTDPFLPARYGPLELDGKAVCKRELLARFGLPDGDAPVFAIVSRLAWQKGMDLLLEVLPTALQADIRFVGVGSGEGGLEEGLRALQARHPKQMAVHIGFDPALSHLVEAGADFFLMPSRYEPCGLNQMYSLRYGTVPIVRATGGLVDTVEGGLDGNGLLFEAFHPAALLGAIRRAMALYADRPRLAEFRRRGMEKDFSWNASARKYEALYTSLRAE</sequence>
<dbReference type="PANTHER" id="PTHR45825:SF11">
    <property type="entry name" value="ALPHA AMYLASE DOMAIN-CONTAINING PROTEIN"/>
    <property type="match status" value="1"/>
</dbReference>
<dbReference type="GO" id="GO:0004373">
    <property type="term" value="F:alpha-1,4-glucan glucosyltransferase (UDP-glucose donor) activity"/>
    <property type="evidence" value="ECO:0007669"/>
    <property type="project" value="InterPro"/>
</dbReference>
<keyword evidence="5 8" id="KW-0328">Glycosyltransferase</keyword>
<evidence type="ECO:0000259" key="10">
    <source>
        <dbReference type="Pfam" id="PF08323"/>
    </source>
</evidence>
<evidence type="ECO:0000256" key="6">
    <source>
        <dbReference type="ARBA" id="ARBA00022679"/>
    </source>
</evidence>
<dbReference type="Gene3D" id="3.40.50.2000">
    <property type="entry name" value="Glycogen Phosphorylase B"/>
    <property type="match status" value="2"/>
</dbReference>
<name>A0A848LG72_9BACT</name>
<comment type="function">
    <text evidence="2 8">Synthesizes alpha-1,4-glucan chains using ADP-glucose.</text>
</comment>
<dbReference type="EMBL" id="JABBJJ010000026">
    <property type="protein sequence ID" value="NMO14808.1"/>
    <property type="molecule type" value="Genomic_DNA"/>
</dbReference>
<dbReference type="Proteomes" id="UP000518300">
    <property type="component" value="Unassembled WGS sequence"/>
</dbReference>
<dbReference type="GO" id="GO:0005978">
    <property type="term" value="P:glycogen biosynthetic process"/>
    <property type="evidence" value="ECO:0007669"/>
    <property type="project" value="UniProtKB-UniRule"/>
</dbReference>
<evidence type="ECO:0000256" key="1">
    <source>
        <dbReference type="ARBA" id="ARBA00001478"/>
    </source>
</evidence>
<evidence type="ECO:0000256" key="4">
    <source>
        <dbReference type="ARBA" id="ARBA00010281"/>
    </source>
</evidence>
<keyword evidence="12" id="KW-1185">Reference proteome</keyword>
<evidence type="ECO:0000313" key="11">
    <source>
        <dbReference type="EMBL" id="NMO14808.1"/>
    </source>
</evidence>
<evidence type="ECO:0000256" key="5">
    <source>
        <dbReference type="ARBA" id="ARBA00022676"/>
    </source>
</evidence>
<organism evidence="11 12">
    <name type="scientific">Pyxidicoccus fallax</name>
    <dbReference type="NCBI Taxonomy" id="394095"/>
    <lineage>
        <taxon>Bacteria</taxon>
        <taxon>Pseudomonadati</taxon>
        <taxon>Myxococcota</taxon>
        <taxon>Myxococcia</taxon>
        <taxon>Myxococcales</taxon>
        <taxon>Cystobacterineae</taxon>
        <taxon>Myxococcaceae</taxon>
        <taxon>Pyxidicoccus</taxon>
    </lineage>
</organism>
<comment type="pathway">
    <text evidence="3 8">Glycan biosynthesis; glycogen biosynthesis.</text>
</comment>
<accession>A0A848LG72</accession>
<dbReference type="GO" id="GO:0005829">
    <property type="term" value="C:cytosol"/>
    <property type="evidence" value="ECO:0007669"/>
    <property type="project" value="TreeGrafter"/>
</dbReference>
<feature type="binding site" evidence="8">
    <location>
        <position position="15"/>
    </location>
    <ligand>
        <name>ADP-alpha-D-glucose</name>
        <dbReference type="ChEBI" id="CHEBI:57498"/>
    </ligand>
</feature>
<evidence type="ECO:0000259" key="9">
    <source>
        <dbReference type="Pfam" id="PF00534"/>
    </source>
</evidence>
<dbReference type="Pfam" id="PF00534">
    <property type="entry name" value="Glycos_transf_1"/>
    <property type="match status" value="1"/>
</dbReference>
<dbReference type="SUPFAM" id="SSF53756">
    <property type="entry name" value="UDP-Glycosyltransferase/glycogen phosphorylase"/>
    <property type="match status" value="1"/>
</dbReference>
<dbReference type="InterPro" id="IPR011835">
    <property type="entry name" value="GS/SS"/>
</dbReference>
<keyword evidence="6 8" id="KW-0808">Transferase</keyword>
<gene>
    <name evidence="8 11" type="primary">glgA</name>
    <name evidence="11" type="ORF">HG543_08035</name>
</gene>
<dbReference type="PANTHER" id="PTHR45825">
    <property type="entry name" value="GRANULE-BOUND STARCH SYNTHASE 1, CHLOROPLASTIC/AMYLOPLASTIC"/>
    <property type="match status" value="1"/>
</dbReference>
<evidence type="ECO:0000256" key="7">
    <source>
        <dbReference type="ARBA" id="ARBA00023056"/>
    </source>
</evidence>
<evidence type="ECO:0000256" key="2">
    <source>
        <dbReference type="ARBA" id="ARBA00002764"/>
    </source>
</evidence>
<dbReference type="InterPro" id="IPR001296">
    <property type="entry name" value="Glyco_trans_1"/>
</dbReference>
<comment type="catalytic activity">
    <reaction evidence="1 8">
        <text>[(1-&gt;4)-alpha-D-glucosyl](n) + ADP-alpha-D-glucose = [(1-&gt;4)-alpha-D-glucosyl](n+1) + ADP + H(+)</text>
        <dbReference type="Rhea" id="RHEA:18189"/>
        <dbReference type="Rhea" id="RHEA-COMP:9584"/>
        <dbReference type="Rhea" id="RHEA-COMP:9587"/>
        <dbReference type="ChEBI" id="CHEBI:15378"/>
        <dbReference type="ChEBI" id="CHEBI:15444"/>
        <dbReference type="ChEBI" id="CHEBI:57498"/>
        <dbReference type="ChEBI" id="CHEBI:456216"/>
        <dbReference type="EC" id="2.4.1.21"/>
    </reaction>
</comment>
<evidence type="ECO:0000256" key="8">
    <source>
        <dbReference type="HAMAP-Rule" id="MF_00484"/>
    </source>
</evidence>
<dbReference type="HAMAP" id="MF_00484">
    <property type="entry name" value="Glycogen_synth"/>
    <property type="match status" value="1"/>
</dbReference>
<comment type="similarity">
    <text evidence="4 8">Belongs to the glycosyltransferase 1 family. Bacterial/plant glycogen synthase subfamily.</text>
</comment>
<dbReference type="NCBIfam" id="TIGR02095">
    <property type="entry name" value="glgA"/>
    <property type="match status" value="1"/>
</dbReference>
<dbReference type="GO" id="GO:0009011">
    <property type="term" value="F:alpha-1,4-glucan glucosyltransferase (ADP-glucose donor) activity"/>
    <property type="evidence" value="ECO:0007669"/>
    <property type="project" value="UniProtKB-UniRule"/>
</dbReference>
<dbReference type="EC" id="2.4.1.21" evidence="8"/>
<dbReference type="UniPathway" id="UPA00164"/>
<dbReference type="InterPro" id="IPR013534">
    <property type="entry name" value="Starch_synth_cat_dom"/>
</dbReference>
<dbReference type="AlphaFoldDB" id="A0A848LG72"/>
<comment type="caution">
    <text evidence="11">The sequence shown here is derived from an EMBL/GenBank/DDBJ whole genome shotgun (WGS) entry which is preliminary data.</text>
</comment>
<dbReference type="CDD" id="cd03791">
    <property type="entry name" value="GT5_Glycogen_synthase_DULL1-like"/>
    <property type="match status" value="1"/>
</dbReference>
<evidence type="ECO:0000256" key="3">
    <source>
        <dbReference type="ARBA" id="ARBA00004964"/>
    </source>
</evidence>
<keyword evidence="7 8" id="KW-0320">Glycogen biosynthesis</keyword>
<feature type="domain" description="Glycosyl transferase family 1" evidence="9">
    <location>
        <begin position="292"/>
        <end position="448"/>
    </location>
</feature>
<dbReference type="NCBIfam" id="NF001899">
    <property type="entry name" value="PRK00654.1-2"/>
    <property type="match status" value="1"/>
</dbReference>
<feature type="domain" description="Starch synthase catalytic" evidence="10">
    <location>
        <begin position="2"/>
        <end position="241"/>
    </location>
</feature>
<dbReference type="RefSeq" id="WP_169344105.1">
    <property type="nucleotide sequence ID" value="NZ_JABBJJ010000026.1"/>
</dbReference>
<evidence type="ECO:0000313" key="12">
    <source>
        <dbReference type="Proteomes" id="UP000518300"/>
    </source>
</evidence>
<reference evidence="11 12" key="1">
    <citation type="submission" date="2020-04" db="EMBL/GenBank/DDBJ databases">
        <title>Draft genome of Pyxidicoccus fallax type strain.</title>
        <authorList>
            <person name="Whitworth D.E."/>
        </authorList>
    </citation>
    <scope>NUCLEOTIDE SEQUENCE [LARGE SCALE GENOMIC DNA]</scope>
    <source>
        <strain evidence="11 12">DSM 14698</strain>
    </source>
</reference>
<proteinExistence type="inferred from homology"/>